<feature type="compositionally biased region" description="Low complexity" evidence="1">
    <location>
        <begin position="307"/>
        <end position="322"/>
    </location>
</feature>
<feature type="compositionally biased region" description="Low complexity" evidence="1">
    <location>
        <begin position="83"/>
        <end position="93"/>
    </location>
</feature>
<dbReference type="AlphaFoldDB" id="A0A5C3EZ55"/>
<feature type="compositionally biased region" description="Basic and acidic residues" evidence="1">
    <location>
        <begin position="326"/>
        <end position="343"/>
    </location>
</feature>
<dbReference type="EMBL" id="OOIP01000004">
    <property type="protein sequence ID" value="SPO36439.1"/>
    <property type="molecule type" value="Genomic_DNA"/>
</dbReference>
<evidence type="ECO:0000256" key="1">
    <source>
        <dbReference type="SAM" id="MobiDB-lite"/>
    </source>
</evidence>
<sequence length="387" mass="39742">MASSPSPLPATPSSSSTTSTTANAGEEGYLSAFVPTMLTDLVQSAADLVHQASEMVQQAHDMMVGPPAPVGKEAPPVPERSDSSASQPAPASKANDDTTPRASRIKQPAPTAATEEPADAAEGTDAPASKRSSILSVLTTKMLNLGSVTAEPETGAAPATSPASAAAPSPAPGSPSVSRARPLHPLRTASPAPSTSSTVSRQLTAEGTPFSDDPLISAMQRIPDGPSSASSVSLVSSSSSFARSASPSSPYSLQKSDTFSSIASSVVSTDDDGVERCQACSCRRGCRTWHLSLPPPAAQDEDKENKATAAATEAPAQAQAAAEGGGKSEDRAKNGDDEADAAKPHTCPCNHHLTKLRKRTSSSHHFHRIQQVVKGTKRVARDIRNVL</sequence>
<feature type="compositionally biased region" description="Low complexity" evidence="1">
    <location>
        <begin position="149"/>
        <end position="180"/>
    </location>
</feature>
<reference evidence="2 3" key="1">
    <citation type="submission" date="2018-03" db="EMBL/GenBank/DDBJ databases">
        <authorList>
            <person name="Guldener U."/>
        </authorList>
    </citation>
    <scope>NUCLEOTIDE SEQUENCE [LARGE SCALE GENOMIC DNA]</scope>
    <source>
        <strain evidence="2 3">DAOM196992</strain>
    </source>
</reference>
<feature type="region of interest" description="Disordered" evidence="1">
    <location>
        <begin position="356"/>
        <end position="375"/>
    </location>
</feature>
<dbReference type="Proteomes" id="UP000323386">
    <property type="component" value="Unassembled WGS sequence"/>
</dbReference>
<feature type="region of interest" description="Disordered" evidence="1">
    <location>
        <begin position="293"/>
        <end position="350"/>
    </location>
</feature>
<proteinExistence type="predicted"/>
<feature type="region of interest" description="Disordered" evidence="1">
    <location>
        <begin position="63"/>
        <end position="132"/>
    </location>
</feature>
<name>A0A5C3EZ55_9BASI</name>
<feature type="compositionally biased region" description="Low complexity" evidence="1">
    <location>
        <begin position="11"/>
        <end position="22"/>
    </location>
</feature>
<feature type="compositionally biased region" description="Pro residues" evidence="1">
    <location>
        <begin position="1"/>
        <end position="10"/>
    </location>
</feature>
<feature type="compositionally biased region" description="Basic residues" evidence="1">
    <location>
        <begin position="356"/>
        <end position="368"/>
    </location>
</feature>
<evidence type="ECO:0000313" key="2">
    <source>
        <dbReference type="EMBL" id="SPO36439.1"/>
    </source>
</evidence>
<gene>
    <name evidence="2" type="ORF">PSFLO_01910</name>
</gene>
<feature type="region of interest" description="Disordered" evidence="1">
    <location>
        <begin position="1"/>
        <end position="23"/>
    </location>
</feature>
<organism evidence="2 3">
    <name type="scientific">Pseudozyma flocculosa</name>
    <dbReference type="NCBI Taxonomy" id="84751"/>
    <lineage>
        <taxon>Eukaryota</taxon>
        <taxon>Fungi</taxon>
        <taxon>Dikarya</taxon>
        <taxon>Basidiomycota</taxon>
        <taxon>Ustilaginomycotina</taxon>
        <taxon>Ustilaginomycetes</taxon>
        <taxon>Ustilaginales</taxon>
        <taxon>Ustilaginaceae</taxon>
        <taxon>Pseudozyma</taxon>
    </lineage>
</organism>
<keyword evidence="3" id="KW-1185">Reference proteome</keyword>
<feature type="compositionally biased region" description="Low complexity" evidence="1">
    <location>
        <begin position="226"/>
        <end position="252"/>
    </location>
</feature>
<feature type="compositionally biased region" description="Low complexity" evidence="1">
    <location>
        <begin position="188"/>
        <end position="198"/>
    </location>
</feature>
<evidence type="ECO:0000313" key="3">
    <source>
        <dbReference type="Proteomes" id="UP000323386"/>
    </source>
</evidence>
<feature type="compositionally biased region" description="Low complexity" evidence="1">
    <location>
        <begin position="108"/>
        <end position="127"/>
    </location>
</feature>
<accession>A0A5C3EZ55</accession>
<feature type="region of interest" description="Disordered" evidence="1">
    <location>
        <begin position="149"/>
        <end position="257"/>
    </location>
</feature>
<dbReference type="OrthoDB" id="2553346at2759"/>
<protein>
    <submittedName>
        <fullName evidence="2">Uncharacterized protein</fullName>
    </submittedName>
</protein>